<keyword evidence="4" id="KW-1185">Reference proteome</keyword>
<reference evidence="3 4" key="1">
    <citation type="submission" date="2014-04" db="EMBL/GenBank/DDBJ databases">
        <authorList>
            <consortium name="DOE Joint Genome Institute"/>
            <person name="Kuo A."/>
            <person name="Martino E."/>
            <person name="Perotto S."/>
            <person name="Kohler A."/>
            <person name="Nagy L.G."/>
            <person name="Floudas D."/>
            <person name="Copeland A."/>
            <person name="Barry K.W."/>
            <person name="Cichocki N."/>
            <person name="Veneault-Fourrey C."/>
            <person name="LaButti K."/>
            <person name="Lindquist E.A."/>
            <person name="Lipzen A."/>
            <person name="Lundell T."/>
            <person name="Morin E."/>
            <person name="Murat C."/>
            <person name="Sun H."/>
            <person name="Tunlid A."/>
            <person name="Henrissat B."/>
            <person name="Grigoriev I.V."/>
            <person name="Hibbett D.S."/>
            <person name="Martin F."/>
            <person name="Nordberg H.P."/>
            <person name="Cantor M.N."/>
            <person name="Hua S.X."/>
        </authorList>
    </citation>
    <scope>NUCLEOTIDE SEQUENCE [LARGE SCALE GENOMIC DNA]</scope>
    <source>
        <strain evidence="3 4">Zn</strain>
    </source>
</reference>
<dbReference type="HOGENOM" id="CLU_247673_0_0_1"/>
<dbReference type="InterPro" id="IPR027417">
    <property type="entry name" value="P-loop_NTPase"/>
</dbReference>
<proteinExistence type="predicted"/>
<evidence type="ECO:0000256" key="1">
    <source>
        <dbReference type="SAM" id="MobiDB-lite"/>
    </source>
</evidence>
<feature type="domain" description="CCHC-type" evidence="2">
    <location>
        <begin position="1199"/>
        <end position="1215"/>
    </location>
</feature>
<dbReference type="InterPro" id="IPR001878">
    <property type="entry name" value="Znf_CCHC"/>
</dbReference>
<feature type="compositionally biased region" description="Basic and acidic residues" evidence="1">
    <location>
        <begin position="1488"/>
        <end position="1499"/>
    </location>
</feature>
<dbReference type="Gene3D" id="3.40.50.300">
    <property type="entry name" value="P-loop containing nucleotide triphosphate hydrolases"/>
    <property type="match status" value="2"/>
</dbReference>
<feature type="domain" description="CCHC-type" evidence="2">
    <location>
        <begin position="1244"/>
        <end position="1260"/>
    </location>
</feature>
<dbReference type="InterPro" id="IPR041679">
    <property type="entry name" value="DNA2/NAM7-like_C"/>
</dbReference>
<dbReference type="OrthoDB" id="3564896at2759"/>
<dbReference type="SUPFAM" id="SSF52540">
    <property type="entry name" value="P-loop containing nucleoside triphosphate hydrolases"/>
    <property type="match status" value="1"/>
</dbReference>
<protein>
    <recommendedName>
        <fullName evidence="2">CCHC-type domain-containing protein</fullName>
    </recommendedName>
</protein>
<dbReference type="SMART" id="SM00343">
    <property type="entry name" value="ZnF_C2HC"/>
    <property type="match status" value="5"/>
</dbReference>
<evidence type="ECO:0000313" key="3">
    <source>
        <dbReference type="EMBL" id="KIN08372.1"/>
    </source>
</evidence>
<dbReference type="Proteomes" id="UP000054321">
    <property type="component" value="Unassembled WGS sequence"/>
</dbReference>
<dbReference type="GO" id="GO:0003676">
    <property type="term" value="F:nucleic acid binding"/>
    <property type="evidence" value="ECO:0007669"/>
    <property type="project" value="InterPro"/>
</dbReference>
<organism evidence="3 4">
    <name type="scientific">Oidiodendron maius (strain Zn)</name>
    <dbReference type="NCBI Taxonomy" id="913774"/>
    <lineage>
        <taxon>Eukaryota</taxon>
        <taxon>Fungi</taxon>
        <taxon>Dikarya</taxon>
        <taxon>Ascomycota</taxon>
        <taxon>Pezizomycotina</taxon>
        <taxon>Leotiomycetes</taxon>
        <taxon>Leotiomycetes incertae sedis</taxon>
        <taxon>Myxotrichaceae</taxon>
        <taxon>Oidiodendron</taxon>
    </lineage>
</organism>
<dbReference type="STRING" id="913774.A0A0C3I1R1"/>
<name>A0A0C3I1R1_OIDMZ</name>
<sequence>MENSPSDKIDSPVNPEELANIENPTEIDEPINAANLFDPAQINFAASIPPVQPTIDQVDEIIGEHVSQDATDNISQNCVPQELPIETDSELIARVVATGAPPKFKIDPADVVEERLYTPYAYVAINKQTYGLSKNVNLLFDTAIDAPSTRFVLDSREKSFKAEIILRGAIQRDMSPQHNPQARKHFIFEIAVSARHIEDIELEPPGSFSVPDYFQAPQDWNPIKKGRLTFTTDKIRVLNISVPKLQDEFAEARLKTFFSNLLTYRQRGDLIHFDAIVSYLPFDDNQEDTLLNNFVSRVISDDHIDNPAYAWSLNSPHQHQLLQPNLHPPASRPSLAKKYLIREQRRTFDEPFDMKVPAVYSVHDEHLIAQAQAVDFLYHPPLVVFQRVAGSAIKTNDNDNDLPKIYLASVRWTDPDLARPRPGDRFRFNVPFPVPACPAPPPDAILKTTPAVNEELIQQHERDQAEDHGLYDKFTEHPQDKFDREEEQRLAYLETLRKTWIGEVIEPTPLNAPGDIMFKVFRPRDPTWRAVDSGPHVATVIPEAETRIRDVHKYHQYLQTKDKRHEIGVAPITSDQTYKDTMRTLNQFFDEYDPDLNTTVLRHHLVPLMTTGDTTLPFPTRDFFAACVDPERFTVGFTEYQRAQWQGMWYFDHGVKIVKGGPAAGKSAVLIAAALACAAKGNQMVIASDTNDLANDLTQRTGLVLRQTGDTDIEVVRVLPSHVEDAKFRSLHVTPPDEPFFKAEGVSDWLIEKFIAEQGQKALNAKRRGDKRRGDKRLRPEIADFSLHAAMNRQMIKDPEKWSNLIRLLEEAGTNPHDKTNGDVWKNIGKELDALRHHVLSHAHIVIATVDLLLREPINKSLSPVLLLKDEDGASIRQKLMCLLAAFHTLQFVALFGDTQQKGPFLLTSKASSPATFAKFPTYTQMASFEDMGIVPVSLLEQHRMYNPEFVAWISRHYYNSALLDGNISKSQPPQVAFCQAFIKDYLSINNNYVFVVFQGTESTREEGTTSTVNPAMQQYFLDMLIALKRKLDTSQDLGFNPQTFQVGVVTSYLGVTNWYQSEIATKLDRRFTAQVVQTIQGTQKDLIIRIIPNRKLSTFAGDGRDNLVADTRWKHGYIVGITEDSLLPATYGRNDSGNFLFKSPATQHINSQRCFAQNVSSLVNITLDTNASKACRDCHQLGHVAGNEQCPAYQKGHACHNCGSFEHMFHNCPDPLIIDPPRPKNPCRRCGGDHHPRYCNLPWCKSCQTSTHAGEDCPNATCVRCKQQGHRTSSKLCPKKKICSRCGSSDHTASKCPVTPSHQYALARPEATDANATNILDLELRAQKEAFPDEFVDQRDAQHGQPDEGEQAEKLDGWGMPINASKQSVQWGELDIPWGRFHPDNSNDTAHDEDQVVSTGVEDSFTNQPARRQWFDNFHNLQSSTNTALETYHALAHSPFPGYDPYFFDEIRREVLKSPDSLPSLEDAQHNLQKIWHAIADIRSEGVENKGSENKGDTVEIQEDQWDMEDAHQADQALEEW</sequence>
<gene>
    <name evidence="3" type="ORF">OIDMADRAFT_23169</name>
</gene>
<dbReference type="GO" id="GO:0008270">
    <property type="term" value="F:zinc ion binding"/>
    <property type="evidence" value="ECO:0007669"/>
    <property type="project" value="InterPro"/>
</dbReference>
<feature type="region of interest" description="Disordered" evidence="1">
    <location>
        <begin position="1488"/>
        <end position="1522"/>
    </location>
</feature>
<dbReference type="EMBL" id="KN832870">
    <property type="protein sequence ID" value="KIN08372.1"/>
    <property type="molecule type" value="Genomic_DNA"/>
</dbReference>
<feature type="domain" description="CCHC-type" evidence="2">
    <location>
        <begin position="1175"/>
        <end position="1193"/>
    </location>
</feature>
<feature type="domain" description="CCHC-type" evidence="2">
    <location>
        <begin position="1283"/>
        <end position="1299"/>
    </location>
</feature>
<evidence type="ECO:0000259" key="2">
    <source>
        <dbReference type="SMART" id="SM00343"/>
    </source>
</evidence>
<dbReference type="Gene3D" id="4.10.60.10">
    <property type="entry name" value="Zinc finger, CCHC-type"/>
    <property type="match status" value="2"/>
</dbReference>
<dbReference type="InParanoid" id="A0A0C3I1R1"/>
<feature type="domain" description="CCHC-type" evidence="2">
    <location>
        <begin position="1262"/>
        <end position="1280"/>
    </location>
</feature>
<reference evidence="4" key="2">
    <citation type="submission" date="2015-01" db="EMBL/GenBank/DDBJ databases">
        <title>Evolutionary Origins and Diversification of the Mycorrhizal Mutualists.</title>
        <authorList>
            <consortium name="DOE Joint Genome Institute"/>
            <consortium name="Mycorrhizal Genomics Consortium"/>
            <person name="Kohler A."/>
            <person name="Kuo A."/>
            <person name="Nagy L.G."/>
            <person name="Floudas D."/>
            <person name="Copeland A."/>
            <person name="Barry K.W."/>
            <person name="Cichocki N."/>
            <person name="Veneault-Fourrey C."/>
            <person name="LaButti K."/>
            <person name="Lindquist E.A."/>
            <person name="Lipzen A."/>
            <person name="Lundell T."/>
            <person name="Morin E."/>
            <person name="Murat C."/>
            <person name="Riley R."/>
            <person name="Ohm R."/>
            <person name="Sun H."/>
            <person name="Tunlid A."/>
            <person name="Henrissat B."/>
            <person name="Grigoriev I.V."/>
            <person name="Hibbett D.S."/>
            <person name="Martin F."/>
        </authorList>
    </citation>
    <scope>NUCLEOTIDE SEQUENCE [LARGE SCALE GENOMIC DNA]</scope>
    <source>
        <strain evidence="4">Zn</strain>
    </source>
</reference>
<accession>A0A0C3I1R1</accession>
<dbReference type="Pfam" id="PF13087">
    <property type="entry name" value="AAA_12"/>
    <property type="match status" value="1"/>
</dbReference>
<evidence type="ECO:0000313" key="4">
    <source>
        <dbReference type="Proteomes" id="UP000054321"/>
    </source>
</evidence>